<dbReference type="AlphaFoldDB" id="A0AAV6X6W5"/>
<accession>A0AAV6X6W5</accession>
<proteinExistence type="predicted"/>
<feature type="region of interest" description="Disordered" evidence="1">
    <location>
        <begin position="204"/>
        <end position="268"/>
    </location>
</feature>
<feature type="compositionally biased region" description="Polar residues" evidence="1">
    <location>
        <begin position="121"/>
        <end position="134"/>
    </location>
</feature>
<evidence type="ECO:0000256" key="1">
    <source>
        <dbReference type="SAM" id="MobiDB-lite"/>
    </source>
</evidence>
<dbReference type="InterPro" id="IPR036390">
    <property type="entry name" value="WH_DNA-bd_sf"/>
</dbReference>
<dbReference type="EMBL" id="WHWC01000009">
    <property type="protein sequence ID" value="KAG8375844.1"/>
    <property type="molecule type" value="Genomic_DNA"/>
</dbReference>
<evidence type="ECO:0000313" key="3">
    <source>
        <dbReference type="Proteomes" id="UP000826271"/>
    </source>
</evidence>
<name>A0AAV6X6W5_9LAMI</name>
<gene>
    <name evidence="2" type="ORF">BUALT_Bualt09G0001400</name>
</gene>
<evidence type="ECO:0000313" key="2">
    <source>
        <dbReference type="EMBL" id="KAG8375844.1"/>
    </source>
</evidence>
<dbReference type="Gene3D" id="1.10.10.10">
    <property type="entry name" value="Winged helix-like DNA-binding domain superfamily/Winged helix DNA-binding domain"/>
    <property type="match status" value="2"/>
</dbReference>
<comment type="caution">
    <text evidence="2">The sequence shown here is derived from an EMBL/GenBank/DDBJ whole genome shotgun (WGS) entry which is preliminary data.</text>
</comment>
<keyword evidence="3" id="KW-1185">Reference proteome</keyword>
<sequence length="268" mass="27885">MDSSDEGTGLFAMELATVAVLPAVLKSAIELDLLELIKKARNGDESSTFSASYNILSYTAENLPDGGVDRQYSLVTVCKFFTKNDDGASFAPLLLLLEDKIMKETCHVEGRKSRQRATRGWGTTNPYTKGQGFNSPWQHPAGTCRVLEGWGAWPAGLVRGGSSAATCSDPQRPGPPWVGSPGLAGLAGLVGGPLPNNKSALLLLGSGPPTKPAKPAKPGEPTHGGPGRCGSLQVAALDPPLTRPAGHAPQPSSTRHVPAGCCQGELNP</sequence>
<dbReference type="InterPro" id="IPR036388">
    <property type="entry name" value="WH-like_DNA-bd_sf"/>
</dbReference>
<dbReference type="SUPFAM" id="SSF46785">
    <property type="entry name" value="Winged helix' DNA-binding domain"/>
    <property type="match status" value="1"/>
</dbReference>
<feature type="region of interest" description="Disordered" evidence="1">
    <location>
        <begin position="112"/>
        <end position="134"/>
    </location>
</feature>
<organism evidence="2 3">
    <name type="scientific">Buddleja alternifolia</name>
    <dbReference type="NCBI Taxonomy" id="168488"/>
    <lineage>
        <taxon>Eukaryota</taxon>
        <taxon>Viridiplantae</taxon>
        <taxon>Streptophyta</taxon>
        <taxon>Embryophyta</taxon>
        <taxon>Tracheophyta</taxon>
        <taxon>Spermatophyta</taxon>
        <taxon>Magnoliopsida</taxon>
        <taxon>eudicotyledons</taxon>
        <taxon>Gunneridae</taxon>
        <taxon>Pentapetalae</taxon>
        <taxon>asterids</taxon>
        <taxon>lamiids</taxon>
        <taxon>Lamiales</taxon>
        <taxon>Scrophulariaceae</taxon>
        <taxon>Buddlejeae</taxon>
        <taxon>Buddleja</taxon>
    </lineage>
</organism>
<reference evidence="2" key="1">
    <citation type="submission" date="2019-10" db="EMBL/GenBank/DDBJ databases">
        <authorList>
            <person name="Zhang R."/>
            <person name="Pan Y."/>
            <person name="Wang J."/>
            <person name="Ma R."/>
            <person name="Yu S."/>
        </authorList>
    </citation>
    <scope>NUCLEOTIDE SEQUENCE</scope>
    <source>
        <strain evidence="2">LA-IB0</strain>
        <tissue evidence="2">Leaf</tissue>
    </source>
</reference>
<protein>
    <submittedName>
        <fullName evidence="2">Uncharacterized protein</fullName>
    </submittedName>
</protein>
<dbReference type="Proteomes" id="UP000826271">
    <property type="component" value="Unassembled WGS sequence"/>
</dbReference>